<reference evidence="4 5" key="1">
    <citation type="journal article" date="2018" name="Syst. Appl. Microbiol.">
        <title>Corynebacterium heidelbergense sp. nov., isolated from the preen glands of Egyptian geese (Alopochen aegyptiacus).</title>
        <authorList>
            <person name="Braun M.S."/>
            <person name="Wang E."/>
            <person name="Zimmermann S."/>
            <person name="Wink M."/>
        </authorList>
    </citation>
    <scope>NUCLEOTIDE SEQUENCE [LARGE SCALE GENOMIC DNA]</scope>
    <source>
        <strain evidence="4 5">647</strain>
    </source>
</reference>
<dbReference type="RefSeq" id="WP_113630297.1">
    <property type="nucleotide sequence ID" value="NZ_QHCV01000016.1"/>
</dbReference>
<dbReference type="GO" id="GO:0046487">
    <property type="term" value="P:glyoxylate metabolic process"/>
    <property type="evidence" value="ECO:0007669"/>
    <property type="project" value="TreeGrafter"/>
</dbReference>
<dbReference type="GO" id="GO:0008903">
    <property type="term" value="F:hydroxypyruvate isomerase activity"/>
    <property type="evidence" value="ECO:0007669"/>
    <property type="project" value="TreeGrafter"/>
</dbReference>
<keyword evidence="4" id="KW-0378">Hydrolase</keyword>
<name>A0A364V7N1_9CORY</name>
<feature type="domain" description="Xylose isomerase-like TIM barrel" evidence="3">
    <location>
        <begin position="34"/>
        <end position="247"/>
    </location>
</feature>
<dbReference type="PANTHER" id="PTHR43489">
    <property type="entry name" value="ISOMERASE"/>
    <property type="match status" value="1"/>
</dbReference>
<dbReference type="InterPro" id="IPR050417">
    <property type="entry name" value="Sugar_Epim/Isomerase"/>
</dbReference>
<dbReference type="Gene3D" id="3.20.20.150">
    <property type="entry name" value="Divalent-metal-dependent TIM barrel enzymes"/>
    <property type="match status" value="1"/>
</dbReference>
<keyword evidence="4" id="KW-0255">Endonuclease</keyword>
<evidence type="ECO:0000256" key="1">
    <source>
        <dbReference type="ARBA" id="ARBA00023235"/>
    </source>
</evidence>
<keyword evidence="1" id="KW-0413">Isomerase</keyword>
<feature type="region of interest" description="Disordered" evidence="2">
    <location>
        <begin position="1"/>
        <end position="20"/>
    </location>
</feature>
<dbReference type="Proteomes" id="UP000251577">
    <property type="component" value="Unassembled WGS sequence"/>
</dbReference>
<protein>
    <submittedName>
        <fullName evidence="4">Endonuclease</fullName>
    </submittedName>
</protein>
<organism evidence="4 5">
    <name type="scientific">Corynebacterium heidelbergense</name>
    <dbReference type="NCBI Taxonomy" id="2055947"/>
    <lineage>
        <taxon>Bacteria</taxon>
        <taxon>Bacillati</taxon>
        <taxon>Actinomycetota</taxon>
        <taxon>Actinomycetes</taxon>
        <taxon>Mycobacteriales</taxon>
        <taxon>Corynebacteriaceae</taxon>
        <taxon>Corynebacterium</taxon>
    </lineage>
</organism>
<evidence type="ECO:0000259" key="3">
    <source>
        <dbReference type="Pfam" id="PF01261"/>
    </source>
</evidence>
<dbReference type="AlphaFoldDB" id="A0A364V7N1"/>
<evidence type="ECO:0000313" key="4">
    <source>
        <dbReference type="EMBL" id="RAV32614.1"/>
    </source>
</evidence>
<proteinExistence type="predicted"/>
<dbReference type="GO" id="GO:0004519">
    <property type="term" value="F:endonuclease activity"/>
    <property type="evidence" value="ECO:0007669"/>
    <property type="project" value="UniProtKB-KW"/>
</dbReference>
<accession>A0A364V7N1</accession>
<dbReference type="InterPro" id="IPR013022">
    <property type="entry name" value="Xyl_isomerase-like_TIM-brl"/>
</dbReference>
<keyword evidence="4" id="KW-0540">Nuclease</keyword>
<evidence type="ECO:0000313" key="5">
    <source>
        <dbReference type="Proteomes" id="UP000251577"/>
    </source>
</evidence>
<dbReference type="InterPro" id="IPR036237">
    <property type="entry name" value="Xyl_isomerase-like_sf"/>
</dbReference>
<dbReference type="PANTHER" id="PTHR43489:SF6">
    <property type="entry name" value="HYDROXYPYRUVATE ISOMERASE-RELATED"/>
    <property type="match status" value="1"/>
</dbReference>
<keyword evidence="5" id="KW-1185">Reference proteome</keyword>
<sequence length="253" mass="27370">MTPDSPTPDSPAWITGRNRSIGAPAGDWRSHLSAAQGPETIELWWPFPTPVAPPAEIQALARTLRQQQLRLTAINLWGGDMTAGDRGILHRADLPRTHLESILRIHEATGADKFNLLLGRGGSDVLPSQVDRVRSIGEFFGDRVGGVVLIEPLSAMSDYPIRTIDRAWDLIGAAGTGGLLMDLHHLCANGEIGAELTAKDLRRGLPTHVQVADHPGRGEPGSGTAPLQHWVRQLRQAGYAGEVMGEWLPRPVT</sequence>
<dbReference type="Pfam" id="PF01261">
    <property type="entry name" value="AP_endonuc_2"/>
    <property type="match status" value="1"/>
</dbReference>
<comment type="caution">
    <text evidence="4">The sequence shown here is derived from an EMBL/GenBank/DDBJ whole genome shotgun (WGS) entry which is preliminary data.</text>
</comment>
<dbReference type="SUPFAM" id="SSF51658">
    <property type="entry name" value="Xylose isomerase-like"/>
    <property type="match status" value="1"/>
</dbReference>
<evidence type="ECO:0000256" key="2">
    <source>
        <dbReference type="SAM" id="MobiDB-lite"/>
    </source>
</evidence>
<gene>
    <name evidence="4" type="ORF">DLJ54_02620</name>
</gene>
<dbReference type="EMBL" id="QHCV01000016">
    <property type="protein sequence ID" value="RAV32614.1"/>
    <property type="molecule type" value="Genomic_DNA"/>
</dbReference>